<evidence type="ECO:0000313" key="2">
    <source>
        <dbReference type="Proteomes" id="UP000298138"/>
    </source>
</evidence>
<dbReference type="InParanoid" id="A0A4S2MTV4"/>
<dbReference type="Proteomes" id="UP000298138">
    <property type="component" value="Unassembled WGS sequence"/>
</dbReference>
<dbReference type="EMBL" id="ML220128">
    <property type="protein sequence ID" value="TGZ79907.1"/>
    <property type="molecule type" value="Genomic_DNA"/>
</dbReference>
<sequence>MTISAPTSINFTVGANISGFDNIKVDPTTPRLDASHIGVNAAAFAQPVFSIGFNLMNKFNLEAALQFRLPVMNVNVTAVRNVDGACSPEVDPTRKEHAIAIGSAIAIELRLVVEDNTAGEETVFDKKLWGRRGRWRICVFDRIMGLLHRKVQKRKRR</sequence>
<gene>
    <name evidence="1" type="ORF">EX30DRAFT_372669</name>
</gene>
<reference evidence="1 2" key="1">
    <citation type="submission" date="2019-04" db="EMBL/GenBank/DDBJ databases">
        <title>Comparative genomics and transcriptomics to analyze fruiting body development in filamentous ascomycetes.</title>
        <authorList>
            <consortium name="DOE Joint Genome Institute"/>
            <person name="Lutkenhaus R."/>
            <person name="Traeger S."/>
            <person name="Breuer J."/>
            <person name="Kuo A."/>
            <person name="Lipzen A."/>
            <person name="Pangilinan J."/>
            <person name="Dilworth D."/>
            <person name="Sandor L."/>
            <person name="Poggeler S."/>
            <person name="Barry K."/>
            <person name="Grigoriev I.V."/>
            <person name="Nowrousian M."/>
        </authorList>
    </citation>
    <scope>NUCLEOTIDE SEQUENCE [LARGE SCALE GENOMIC DNA]</scope>
    <source>
        <strain evidence="1 2">CBS 389.68</strain>
    </source>
</reference>
<proteinExistence type="predicted"/>
<protein>
    <submittedName>
        <fullName evidence="1">Uncharacterized protein</fullName>
    </submittedName>
</protein>
<accession>A0A4S2MTV4</accession>
<dbReference type="AlphaFoldDB" id="A0A4S2MTV4"/>
<evidence type="ECO:0000313" key="1">
    <source>
        <dbReference type="EMBL" id="TGZ79907.1"/>
    </source>
</evidence>
<organism evidence="1 2">
    <name type="scientific">Ascodesmis nigricans</name>
    <dbReference type="NCBI Taxonomy" id="341454"/>
    <lineage>
        <taxon>Eukaryota</taxon>
        <taxon>Fungi</taxon>
        <taxon>Dikarya</taxon>
        <taxon>Ascomycota</taxon>
        <taxon>Pezizomycotina</taxon>
        <taxon>Pezizomycetes</taxon>
        <taxon>Pezizales</taxon>
        <taxon>Ascodesmidaceae</taxon>
        <taxon>Ascodesmis</taxon>
    </lineage>
</organism>
<keyword evidence="2" id="KW-1185">Reference proteome</keyword>
<name>A0A4S2MTV4_9PEZI</name>